<name>A0ABN8Q3D2_9CNID</name>
<protein>
    <recommendedName>
        <fullName evidence="2">ZAD domain-containing protein</fullName>
    </recommendedName>
</protein>
<dbReference type="Proteomes" id="UP001159427">
    <property type="component" value="Unassembled WGS sequence"/>
</dbReference>
<gene>
    <name evidence="3" type="ORF">PEVE_00001333</name>
</gene>
<proteinExistence type="predicted"/>
<comment type="caution">
    <text evidence="1">Lacks conserved residue(s) required for the propagation of feature annotation.</text>
</comment>
<reference evidence="3 4" key="1">
    <citation type="submission" date="2022-05" db="EMBL/GenBank/DDBJ databases">
        <authorList>
            <consortium name="Genoscope - CEA"/>
            <person name="William W."/>
        </authorList>
    </citation>
    <scope>NUCLEOTIDE SEQUENCE [LARGE SCALE GENOMIC DNA]</scope>
</reference>
<comment type="caution">
    <text evidence="3">The sequence shown here is derived from an EMBL/GenBank/DDBJ whole genome shotgun (WGS) entry which is preliminary data.</text>
</comment>
<evidence type="ECO:0000259" key="2">
    <source>
        <dbReference type="PROSITE" id="PS51915"/>
    </source>
</evidence>
<dbReference type="Gene3D" id="3.40.1800.20">
    <property type="match status" value="1"/>
</dbReference>
<accession>A0ABN8Q3D2</accession>
<keyword evidence="4" id="KW-1185">Reference proteome</keyword>
<feature type="domain" description="ZAD" evidence="2">
    <location>
        <begin position="20"/>
        <end position="95"/>
    </location>
</feature>
<organism evidence="3 4">
    <name type="scientific">Porites evermanni</name>
    <dbReference type="NCBI Taxonomy" id="104178"/>
    <lineage>
        <taxon>Eukaryota</taxon>
        <taxon>Metazoa</taxon>
        <taxon>Cnidaria</taxon>
        <taxon>Anthozoa</taxon>
        <taxon>Hexacorallia</taxon>
        <taxon>Scleractinia</taxon>
        <taxon>Fungiina</taxon>
        <taxon>Poritidae</taxon>
        <taxon>Porites</taxon>
    </lineage>
</organism>
<dbReference type="PROSITE" id="PS51915">
    <property type="entry name" value="ZAD"/>
    <property type="match status" value="1"/>
</dbReference>
<dbReference type="EMBL" id="CALNXI010001072">
    <property type="protein sequence ID" value="CAH3154140.1"/>
    <property type="molecule type" value="Genomic_DNA"/>
</dbReference>
<keyword evidence="1" id="KW-0863">Zinc-finger</keyword>
<evidence type="ECO:0000313" key="3">
    <source>
        <dbReference type="EMBL" id="CAH3154140.1"/>
    </source>
</evidence>
<dbReference type="InterPro" id="IPR012934">
    <property type="entry name" value="Znf_AD"/>
</dbReference>
<evidence type="ECO:0000313" key="4">
    <source>
        <dbReference type="Proteomes" id="UP001159427"/>
    </source>
</evidence>
<keyword evidence="1" id="KW-0862">Zinc</keyword>
<sequence>MLSTQTPKKVYAPSSHVNLSCCRLCKSVGDVSHSKNLFAKNNRALLASVEELYGSSLSQNELLPHLVYRPCERRVNNFKAFKNIITETQQSFERVKRCIKVSPSVPRTLKSSKVNEPTKSVLIERGYPGLSSFTFEEILAEMRSLCPTVFTILCITEDGMMSMFLSKIDRELVQVARRETKSVLIERGYPGLSSFTFEEILAEMGSLCPTVFTILSTMIQFDLNQDRNTVPLALIYAVIMFKRFHELSRVQRLPTVLLYSGNASKELIERLNKYGISMAPAMKPKIQENIGSHFLDHAVELVKEGKKFVLVLDNIDWEVKVHDMLFDRVATDDLPDNWPKKSLSDCNMRKLLKLSEQEQRCTKEQYKIFLGRILVELFPVFQFLSDVAPVRTPCRYQAEMSSCAPSSVDEG</sequence>
<keyword evidence="1" id="KW-0479">Metal-binding</keyword>
<evidence type="ECO:0000256" key="1">
    <source>
        <dbReference type="PROSITE-ProRule" id="PRU01263"/>
    </source>
</evidence>